<organism evidence="8 9">
    <name type="scientific">Carboxydothermus ferrireducens DSM 11255</name>
    <dbReference type="NCBI Taxonomy" id="1119529"/>
    <lineage>
        <taxon>Bacteria</taxon>
        <taxon>Bacillati</taxon>
        <taxon>Bacillota</taxon>
        <taxon>Clostridia</taxon>
        <taxon>Thermoanaerobacterales</taxon>
        <taxon>Thermoanaerobacteraceae</taxon>
        <taxon>Carboxydothermus</taxon>
    </lineage>
</organism>
<keyword evidence="2" id="KW-1003">Cell membrane</keyword>
<evidence type="ECO:0000256" key="5">
    <source>
        <dbReference type="ARBA" id="ARBA00023136"/>
    </source>
</evidence>
<accession>A0ABX2RAI7</accession>
<dbReference type="Pfam" id="PF00482">
    <property type="entry name" value="T2SSF"/>
    <property type="match status" value="1"/>
</dbReference>
<evidence type="ECO:0000259" key="7">
    <source>
        <dbReference type="Pfam" id="PF00482"/>
    </source>
</evidence>
<gene>
    <name evidence="8" type="ORF">HDG70_000852</name>
</gene>
<protein>
    <submittedName>
        <fullName evidence="8">Tight adherence protein B</fullName>
    </submittedName>
</protein>
<keyword evidence="9" id="KW-1185">Reference proteome</keyword>
<evidence type="ECO:0000256" key="4">
    <source>
        <dbReference type="ARBA" id="ARBA00022989"/>
    </source>
</evidence>
<evidence type="ECO:0000256" key="3">
    <source>
        <dbReference type="ARBA" id="ARBA00022692"/>
    </source>
</evidence>
<dbReference type="Proteomes" id="UP000604066">
    <property type="component" value="Unassembled WGS sequence"/>
</dbReference>
<feature type="transmembrane region" description="Helical" evidence="6">
    <location>
        <begin position="272"/>
        <end position="296"/>
    </location>
</feature>
<dbReference type="InterPro" id="IPR018076">
    <property type="entry name" value="T2SS_GspF_dom"/>
</dbReference>
<comment type="caution">
    <text evidence="8">The sequence shown here is derived from an EMBL/GenBank/DDBJ whole genome shotgun (WGS) entry which is preliminary data.</text>
</comment>
<reference evidence="8 9" key="1">
    <citation type="submission" date="2020-07" db="EMBL/GenBank/DDBJ databases">
        <title>Genomic Encyclopedia of Type Strains, Phase III (KMG-III): the genomes of soil and plant-associated and newly described type strains.</title>
        <authorList>
            <person name="Whitman W."/>
        </authorList>
    </citation>
    <scope>NUCLEOTIDE SEQUENCE [LARGE SCALE GENOMIC DNA]</scope>
    <source>
        <strain evidence="8 9">DSM 11255</strain>
    </source>
</reference>
<comment type="subcellular location">
    <subcellularLocation>
        <location evidence="1">Cell membrane</location>
        <topology evidence="1">Multi-pass membrane protein</topology>
    </subcellularLocation>
</comment>
<feature type="transmembrane region" description="Helical" evidence="6">
    <location>
        <begin position="236"/>
        <end position="260"/>
    </location>
</feature>
<evidence type="ECO:0000313" key="8">
    <source>
        <dbReference type="EMBL" id="NYE57146.1"/>
    </source>
</evidence>
<sequence length="302" mass="33235">MIFGASLIFGLAGFLLALALMVLQQERRQKLISYLQRDFLVQREEEKEVFALIGLEGLLEKEAKRVEGLKLNPGDVLLAKALGVLILLSLSGLFGFLLFGMVLSGIYIYLINFIIAKMKQARRKAIETQGFIDFLLDMASALNIVPSLLDALNATLPRADEKIRPEIEKIITEYEAGLTLDEALMNFAQRSQSATVMAWADGLILARKHGGDLAEICRKTAEKLRTKKRVEKEIKAAASGAKGTAMAIAVILFLALIMQVASGQLSMVLEQFWGKIAVSVITGLFLGGTFIIYNIIEKEAEL</sequence>
<dbReference type="Gene3D" id="1.20.81.30">
    <property type="entry name" value="Type II secretion system (T2SS), domain F"/>
    <property type="match status" value="1"/>
</dbReference>
<keyword evidence="3 6" id="KW-0812">Transmembrane</keyword>
<keyword evidence="4 6" id="KW-1133">Transmembrane helix</keyword>
<dbReference type="RefSeq" id="WP_028052464.1">
    <property type="nucleotide sequence ID" value="NZ_ATYG01000021.1"/>
</dbReference>
<dbReference type="PANTHER" id="PTHR35007">
    <property type="entry name" value="INTEGRAL MEMBRANE PROTEIN-RELATED"/>
    <property type="match status" value="1"/>
</dbReference>
<feature type="domain" description="Type II secretion system protein GspF" evidence="7">
    <location>
        <begin position="134"/>
        <end position="258"/>
    </location>
</feature>
<evidence type="ECO:0000313" key="9">
    <source>
        <dbReference type="Proteomes" id="UP000604066"/>
    </source>
</evidence>
<name>A0ABX2RAI7_9THEO</name>
<evidence type="ECO:0000256" key="6">
    <source>
        <dbReference type="SAM" id="Phobius"/>
    </source>
</evidence>
<dbReference type="PANTHER" id="PTHR35007:SF1">
    <property type="entry name" value="PILUS ASSEMBLY PROTEIN"/>
    <property type="match status" value="1"/>
</dbReference>
<feature type="transmembrane region" description="Helical" evidence="6">
    <location>
        <begin position="96"/>
        <end position="115"/>
    </location>
</feature>
<keyword evidence="5 6" id="KW-0472">Membrane</keyword>
<dbReference type="InterPro" id="IPR042094">
    <property type="entry name" value="T2SS_GspF_sf"/>
</dbReference>
<evidence type="ECO:0000256" key="1">
    <source>
        <dbReference type="ARBA" id="ARBA00004651"/>
    </source>
</evidence>
<evidence type="ECO:0000256" key="2">
    <source>
        <dbReference type="ARBA" id="ARBA00022475"/>
    </source>
</evidence>
<proteinExistence type="predicted"/>
<feature type="transmembrane region" description="Helical" evidence="6">
    <location>
        <begin position="6"/>
        <end position="23"/>
    </location>
</feature>
<dbReference type="EMBL" id="JACCBS010000001">
    <property type="protein sequence ID" value="NYE57146.1"/>
    <property type="molecule type" value="Genomic_DNA"/>
</dbReference>